<evidence type="ECO:0000313" key="3">
    <source>
        <dbReference type="Proteomes" id="UP000638462"/>
    </source>
</evidence>
<keyword evidence="1" id="KW-0472">Membrane</keyword>
<feature type="transmembrane region" description="Helical" evidence="1">
    <location>
        <begin position="152"/>
        <end position="170"/>
    </location>
</feature>
<keyword evidence="1" id="KW-0812">Transmembrane</keyword>
<evidence type="ECO:0008006" key="4">
    <source>
        <dbReference type="Google" id="ProtNLM"/>
    </source>
</evidence>
<protein>
    <recommendedName>
        <fullName evidence="4">Sulphur transport domain-containing protein</fullName>
    </recommendedName>
</protein>
<dbReference type="Pfam" id="PF04143">
    <property type="entry name" value="Sulf_transp"/>
    <property type="match status" value="1"/>
</dbReference>
<feature type="transmembrane region" description="Helical" evidence="1">
    <location>
        <begin position="112"/>
        <end position="132"/>
    </location>
</feature>
<accession>A0ABQ1UDH4</accession>
<proteinExistence type="predicted"/>
<organism evidence="2 3">
    <name type="scientific">Pseudoalteromonas gelatinilytica</name>
    <dbReference type="NCBI Taxonomy" id="1703256"/>
    <lineage>
        <taxon>Bacteria</taxon>
        <taxon>Pseudomonadati</taxon>
        <taxon>Pseudomonadota</taxon>
        <taxon>Gammaproteobacteria</taxon>
        <taxon>Alteromonadales</taxon>
        <taxon>Pseudoalteromonadaceae</taxon>
        <taxon>Pseudoalteromonas</taxon>
    </lineage>
</organism>
<dbReference type="EMBL" id="BMIT01000043">
    <property type="protein sequence ID" value="GGF15399.1"/>
    <property type="molecule type" value="Genomic_DNA"/>
</dbReference>
<evidence type="ECO:0000313" key="2">
    <source>
        <dbReference type="EMBL" id="GGF15399.1"/>
    </source>
</evidence>
<dbReference type="Proteomes" id="UP000638462">
    <property type="component" value="Unassembled WGS sequence"/>
</dbReference>
<feature type="transmembrane region" description="Helical" evidence="1">
    <location>
        <begin position="42"/>
        <end position="60"/>
    </location>
</feature>
<dbReference type="RefSeq" id="WP_188731946.1">
    <property type="nucleotide sequence ID" value="NZ_BMIT01000043.1"/>
</dbReference>
<feature type="transmembrane region" description="Helical" evidence="1">
    <location>
        <begin position="250"/>
        <end position="268"/>
    </location>
</feature>
<feature type="transmembrane region" description="Helical" evidence="1">
    <location>
        <begin position="6"/>
        <end position="30"/>
    </location>
</feature>
<reference evidence="3" key="1">
    <citation type="journal article" date="2019" name="Int. J. Syst. Evol. Microbiol.">
        <title>The Global Catalogue of Microorganisms (GCM) 10K type strain sequencing project: providing services to taxonomists for standard genome sequencing and annotation.</title>
        <authorList>
            <consortium name="The Broad Institute Genomics Platform"/>
            <consortium name="The Broad Institute Genome Sequencing Center for Infectious Disease"/>
            <person name="Wu L."/>
            <person name="Ma J."/>
        </authorList>
    </citation>
    <scope>NUCLEOTIDE SEQUENCE [LARGE SCALE GENOMIC DNA]</scope>
    <source>
        <strain evidence="3">CGMCC 1.15394</strain>
    </source>
</reference>
<feature type="transmembrane region" description="Helical" evidence="1">
    <location>
        <begin position="280"/>
        <end position="300"/>
    </location>
</feature>
<evidence type="ECO:0000256" key="1">
    <source>
        <dbReference type="SAM" id="Phobius"/>
    </source>
</evidence>
<feature type="transmembrane region" description="Helical" evidence="1">
    <location>
        <begin position="219"/>
        <end position="238"/>
    </location>
</feature>
<feature type="transmembrane region" description="Helical" evidence="1">
    <location>
        <begin position="80"/>
        <end position="100"/>
    </location>
</feature>
<feature type="transmembrane region" description="Helical" evidence="1">
    <location>
        <begin position="177"/>
        <end position="199"/>
    </location>
</feature>
<name>A0ABQ1UDH4_9GAMM</name>
<keyword evidence="3" id="KW-1185">Reference proteome</keyword>
<dbReference type="InterPro" id="IPR007272">
    <property type="entry name" value="Sulf_transp_TsuA/YedE"/>
</dbReference>
<keyword evidence="1" id="KW-1133">Transmembrane helix</keyword>
<sequence length="314" mass="33912">MYTTTTMFIPLVAFALGYCLTQINGCLVAAVNRLLVHRKLDWLLGLLFAASSSAVLLLFISKAEISLFSMPSHVSIDASLAAGGVLLGLGALVNGACMLGSIAEIGKGNYHFTFTLLGVLIAMLLFPLSLSIGPIEIFQTHAKDTNGIKNHVFFGLFAIAFIWGLVKLIYQQKYQMFFLLGAGVFGGLLFSANPTWSYTSVLGKLICTRSVCEFSEQDVSAIMVFLGAMLGMYLKNVFCARFSFRLAIRNFLGGILMGFGAIMIPGGNDSLLLWAMPGNAIYGVAALFIAVVTIAIGVFLEQNYKLLTMEKSND</sequence>
<gene>
    <name evidence="2" type="ORF">GCM10008027_45260</name>
</gene>
<comment type="caution">
    <text evidence="2">The sequence shown here is derived from an EMBL/GenBank/DDBJ whole genome shotgun (WGS) entry which is preliminary data.</text>
</comment>